<protein>
    <submittedName>
        <fullName evidence="2">Bacterial Ig-like domain family protein</fullName>
    </submittedName>
</protein>
<organism evidence="2 3">
    <name type="scientific">Massilia timonae</name>
    <dbReference type="NCBI Taxonomy" id="47229"/>
    <lineage>
        <taxon>Bacteria</taxon>
        <taxon>Pseudomonadati</taxon>
        <taxon>Pseudomonadota</taxon>
        <taxon>Betaproteobacteria</taxon>
        <taxon>Burkholderiales</taxon>
        <taxon>Oxalobacteraceae</taxon>
        <taxon>Telluria group</taxon>
        <taxon>Massilia</taxon>
    </lineage>
</organism>
<dbReference type="Gene3D" id="2.60.40.10">
    <property type="entry name" value="Immunoglobulins"/>
    <property type="match status" value="1"/>
</dbReference>
<dbReference type="Proteomes" id="UP000180246">
    <property type="component" value="Unassembled WGS sequence"/>
</dbReference>
<dbReference type="InterPro" id="IPR013783">
    <property type="entry name" value="Ig-like_fold"/>
</dbReference>
<dbReference type="SUPFAM" id="SSF51120">
    <property type="entry name" value="beta-Roll"/>
    <property type="match status" value="1"/>
</dbReference>
<gene>
    <name evidence="2" type="ORF">LO55_2211</name>
</gene>
<dbReference type="RefSeq" id="WP_071361481.1">
    <property type="nucleotide sequence ID" value="NZ_JRYB01000001.1"/>
</dbReference>
<feature type="domain" description="DUF4214" evidence="1">
    <location>
        <begin position="45"/>
        <end position="99"/>
    </location>
</feature>
<evidence type="ECO:0000259" key="1">
    <source>
        <dbReference type="Pfam" id="PF13946"/>
    </source>
</evidence>
<proteinExistence type="predicted"/>
<sequence length="1330" mass="138350">MNNYDSVVSSFYLAYYGRPADPAGLAFWSAHLERANGDLTAITRDFAQSEEALVRFDTKTTSERVADIYLQLFNRAPDGAGLQFWAEAVDSGRTTLADVSMDILKGAQGSDITISGKRQAAAEEFTRIADALDAKFSGYAAVTASQAMLMAINEDTTQATMLQVVQSLVPMVNALDANPAVLDALAPKGDIGALFLSPRGRAEPENLFLAMSDLTKAAAGNPATLDTLLRGGGMGKVLEVMPSKVSLNDVVGALAQGGKNGLDAAVELVYPTPRPGPITVPAPTMKFGFEAGALTLHGKATDPVVVDLGKNIVTFKGQDQQVAGTIEKIVASDYAGKVAVAGNIAQLKLVGPQSPGVDLQIIDSKTVIFNLVQGNTSVAPEIADLIVKSTSIKLLETVSAREFEALKALEGFDIAKLQSSIDLTPPVAGKIVFEGLDFADPQNPVAYTNKDSISFKALDMEAGAQVRLQQFDEQLSDWSDLPTFEVNGLAEGEHRFRSVVEDAAGNVSYAEAMVSIDKTPPKVTKLQFAANDGTIAAGESIELTVTFDGPINVSEDTRIQFSNDGSAAYQRGNGTSELVFSYTPQAGHGTPVLKLDPFNPFTGTIVDRAGNALSLGALADIELGAAPQVDVSAPAQSIAFTTISQRQGASASVEGGNDPLTTNLETATISATLSGVLGNGEYVEYSLDGGQNWSEDGVLVEGRSVYINGVATAGNPVMTVRVADAAGNAGNETSHAIVLDQIAPEAGSLAFASVTDSPLEDDTDTVTNENVVTVEFTHAGPWYGAGERLQYSTDGMFWHENGLTVDTDANLVSIAGVDLSHGKLVPDRSGNLMTTVTVRAIDAAGNTSQVGGAELVLNVPLPAPGLRLSSDTGVSAVDNITSKGFVVISGLNKAQGSNWQWAVDGGPWQNGWGSDQNGVATHTIGGEGKHTLLVRQFDKDGDYSAEGKLEFTLDTKAAVLSFQSVSGATVAEPNVVDSDRADVTFGYTGDVGADDRIAYRIDGGEWISDDRIMLDTAHGTITLVNMDLSKSDPLIELQVTDVAGNASNVAQVTVDGAYGVVAPSVTTMPTADGLVVTSTVAGSLFTMFDATAGYGAYHTGGSDAIAANVPVTIGAQPWVEPGPLAVGTGGANFVYDASGRFYLFGTPGEDTLEYLGTSNAGVWGFDGNDTIRTGDGDDIIYAGNGANTITGGKGADRIDLALGANTLKFAAGDSSIANGIDVVDFGSGNFDTQKFQFHVMANAQSTRGGQADPVDGSDAALLAALASGYAEVNGNAQSIITIVTFVNQDRYLVLDTGDGVIDANDYVIQLVGAVPGMGVMMGEAWFSAAP</sequence>
<evidence type="ECO:0000313" key="3">
    <source>
        <dbReference type="Proteomes" id="UP000180246"/>
    </source>
</evidence>
<dbReference type="Gene3D" id="2.150.10.10">
    <property type="entry name" value="Serralysin-like metalloprotease, C-terminal"/>
    <property type="match status" value="1"/>
</dbReference>
<dbReference type="Gene3D" id="3.30.420.430">
    <property type="match status" value="1"/>
</dbReference>
<dbReference type="GO" id="GO:0005509">
    <property type="term" value="F:calcium ion binding"/>
    <property type="evidence" value="ECO:0007669"/>
    <property type="project" value="InterPro"/>
</dbReference>
<dbReference type="InterPro" id="IPR025282">
    <property type="entry name" value="DUF4214"/>
</dbReference>
<comment type="caution">
    <text evidence="2">The sequence shown here is derived from an EMBL/GenBank/DDBJ whole genome shotgun (WGS) entry which is preliminary data.</text>
</comment>
<name>A0A1S2N933_9BURK</name>
<dbReference type="Pfam" id="PF00353">
    <property type="entry name" value="HemolysinCabind"/>
    <property type="match status" value="1"/>
</dbReference>
<evidence type="ECO:0000313" key="2">
    <source>
        <dbReference type="EMBL" id="OIJ41598.1"/>
    </source>
</evidence>
<reference evidence="2 3" key="1">
    <citation type="submission" date="2014-10" db="EMBL/GenBank/DDBJ databases">
        <authorList>
            <person name="Seo M.-J."/>
            <person name="Seok Y.J."/>
            <person name="Cha I.-T."/>
        </authorList>
    </citation>
    <scope>NUCLEOTIDE SEQUENCE [LARGE SCALE GENOMIC DNA]</scope>
    <source>
        <strain evidence="2 3">NEU</strain>
    </source>
</reference>
<dbReference type="InterPro" id="IPR001343">
    <property type="entry name" value="Hemolysn_Ca-bd"/>
</dbReference>
<dbReference type="EMBL" id="JRYB01000001">
    <property type="protein sequence ID" value="OIJ41598.1"/>
    <property type="molecule type" value="Genomic_DNA"/>
</dbReference>
<dbReference type="InterPro" id="IPR011049">
    <property type="entry name" value="Serralysin-like_metalloprot_C"/>
</dbReference>
<accession>A0A1S2N933</accession>
<dbReference type="Pfam" id="PF13946">
    <property type="entry name" value="DUF4214"/>
    <property type="match status" value="1"/>
</dbReference>